<feature type="signal peptide" evidence="1">
    <location>
        <begin position="1"/>
        <end position="20"/>
    </location>
</feature>
<reference evidence="2 3" key="1">
    <citation type="submission" date="2019-03" db="EMBL/GenBank/DDBJ databases">
        <title>Genomic Encyclopedia of Archaeal and Bacterial Type Strains, Phase II (KMG-II): from individual species to whole genera.</title>
        <authorList>
            <person name="Goeker M."/>
        </authorList>
    </citation>
    <scope>NUCLEOTIDE SEQUENCE [LARGE SCALE GENOMIC DNA]</scope>
    <source>
        <strain evidence="2 3">DSM 28135</strain>
    </source>
</reference>
<dbReference type="Proteomes" id="UP000294689">
    <property type="component" value="Unassembled WGS sequence"/>
</dbReference>
<sequence>MKNNLLVVALLISAITFSQTSQDSLPVNKDQNSAERILSGNISSGVTVGGYGEITYNQPEGGNGELDVQRLVLMFGYKFNDKVQFVTEVEFEHVSEVYVEQAFLQYSLNDNLNLRGGLMLVPMGIINEYHEPTTFNGVERPSMDKSIVPTTWREIGVGVAGTVDDASLRYQAYIFNGFASVNGSKFLGGKDGLRNGRQKGIKSNIDSPNLSAKLDYYGLPGLRLGLSGYVGRSQAEDNVEELDGSSVGISMVGLDARYNFKRFAARGQFVYSSLTDTEAYNELHYDLDANPTQGLGSAMQGWYLEAAYNLLPLTKQQQLYAFARYEAYDTNASVSGDLLVNDAFNRSDWTVGLSYKLAPGAVLKADYQFRDDATSANLANQLNLGIGVWF</sequence>
<dbReference type="RefSeq" id="WP_133757686.1">
    <property type="nucleotide sequence ID" value="NZ_SOBW01000008.1"/>
</dbReference>
<feature type="chain" id="PRO_5020751783" evidence="1">
    <location>
        <begin position="21"/>
        <end position="390"/>
    </location>
</feature>
<gene>
    <name evidence="2" type="ORF">BXY82_1647</name>
</gene>
<evidence type="ECO:0000313" key="3">
    <source>
        <dbReference type="Proteomes" id="UP000294689"/>
    </source>
</evidence>
<dbReference type="SUPFAM" id="SSF56935">
    <property type="entry name" value="Porins"/>
    <property type="match status" value="1"/>
</dbReference>
<dbReference type="AlphaFoldDB" id="A0A4R7PZQ7"/>
<organism evidence="2 3">
    <name type="scientific">Gelidibacter sediminis</name>
    <dbReference type="NCBI Taxonomy" id="1608710"/>
    <lineage>
        <taxon>Bacteria</taxon>
        <taxon>Pseudomonadati</taxon>
        <taxon>Bacteroidota</taxon>
        <taxon>Flavobacteriia</taxon>
        <taxon>Flavobacteriales</taxon>
        <taxon>Flavobacteriaceae</taxon>
        <taxon>Gelidibacter</taxon>
    </lineage>
</organism>
<protein>
    <submittedName>
        <fullName evidence="2">Phosphate-selective porin O/P</fullName>
    </submittedName>
</protein>
<dbReference type="OrthoDB" id="9768080at2"/>
<dbReference type="Pfam" id="PF07396">
    <property type="entry name" value="Porin_O_P"/>
    <property type="match status" value="1"/>
</dbReference>
<dbReference type="Gene3D" id="2.40.160.10">
    <property type="entry name" value="Porin"/>
    <property type="match status" value="1"/>
</dbReference>
<evidence type="ECO:0000313" key="2">
    <source>
        <dbReference type="EMBL" id="TDU39620.1"/>
    </source>
</evidence>
<dbReference type="InterPro" id="IPR010870">
    <property type="entry name" value="Porin_O/P"/>
</dbReference>
<keyword evidence="1" id="KW-0732">Signal</keyword>
<name>A0A4R7PZQ7_9FLAO</name>
<keyword evidence="3" id="KW-1185">Reference proteome</keyword>
<dbReference type="EMBL" id="SOBW01000008">
    <property type="protein sequence ID" value="TDU39620.1"/>
    <property type="molecule type" value="Genomic_DNA"/>
</dbReference>
<dbReference type="InterPro" id="IPR023614">
    <property type="entry name" value="Porin_dom_sf"/>
</dbReference>
<evidence type="ECO:0000256" key="1">
    <source>
        <dbReference type="SAM" id="SignalP"/>
    </source>
</evidence>
<proteinExistence type="predicted"/>
<comment type="caution">
    <text evidence="2">The sequence shown here is derived from an EMBL/GenBank/DDBJ whole genome shotgun (WGS) entry which is preliminary data.</text>
</comment>
<accession>A0A4R7PZQ7</accession>